<dbReference type="PANTHER" id="PTHR42951:SF15">
    <property type="entry name" value="METALLO-BETA-LACTAMASE SUPERFAMILY PROTEIN"/>
    <property type="match status" value="1"/>
</dbReference>
<evidence type="ECO:0000313" key="5">
    <source>
        <dbReference type="EMBL" id="GAF07863.1"/>
    </source>
</evidence>
<keyword evidence="5" id="KW-0378">Hydrolase</keyword>
<dbReference type="SUPFAM" id="SSF56281">
    <property type="entry name" value="Metallo-hydrolase/oxidoreductase"/>
    <property type="match status" value="1"/>
</dbReference>
<comment type="function">
    <text evidence="2">Counteracts the endogenous Pycsar antiviral defense system. Phosphodiesterase that enables metal-dependent hydrolysis of host cyclic nucleotide Pycsar defense signals such as cCMP and cUMP.</text>
</comment>
<comment type="catalytic activity">
    <reaction evidence="3">
        <text>3',5'-cyclic UMP + H2O = UMP + H(+)</text>
        <dbReference type="Rhea" id="RHEA:70575"/>
        <dbReference type="ChEBI" id="CHEBI:15377"/>
        <dbReference type="ChEBI" id="CHEBI:15378"/>
        <dbReference type="ChEBI" id="CHEBI:57865"/>
        <dbReference type="ChEBI" id="CHEBI:184387"/>
    </reaction>
    <physiologicalReaction direction="left-to-right" evidence="3">
        <dbReference type="Rhea" id="RHEA:70576"/>
    </physiologicalReaction>
</comment>
<gene>
    <name evidence="5" type="ORF">JCM16418_1895</name>
</gene>
<feature type="domain" description="Metallo-beta-lactamase" evidence="4">
    <location>
        <begin position="1"/>
        <end position="185"/>
    </location>
</feature>
<dbReference type="SMART" id="SM00849">
    <property type="entry name" value="Lactamase_B"/>
    <property type="match status" value="1"/>
</dbReference>
<dbReference type="eggNOG" id="COG0491">
    <property type="taxonomic scope" value="Bacteria"/>
</dbReference>
<dbReference type="Pfam" id="PF00753">
    <property type="entry name" value="Lactamase_B"/>
    <property type="match status" value="1"/>
</dbReference>
<sequence>MFIEAFQRLEIPFDQLTHIIITHQDLDHIGGLPAMLKQHPHSIEVIANAIEKPYIEGDNMLLKITPESIEQAKAMLSESIPAAWRDAFISTLEHPPKAPVNTIMNDREELPLGGGLIVIESPGHTPGHTSLYHKASKTLIAGDAMRVVEGQLAGPSPDQTLDMTLAMQSIQKFTHYDIETVICYHGGAYKDNHIHSSIAALVEQYTIDKP</sequence>
<dbReference type="InterPro" id="IPR001279">
    <property type="entry name" value="Metallo-B-lactamas"/>
</dbReference>
<evidence type="ECO:0000259" key="4">
    <source>
        <dbReference type="SMART" id="SM00849"/>
    </source>
</evidence>
<dbReference type="Proteomes" id="UP000019364">
    <property type="component" value="Unassembled WGS sequence"/>
</dbReference>
<dbReference type="InterPro" id="IPR050855">
    <property type="entry name" value="NDM-1-like"/>
</dbReference>
<evidence type="ECO:0000256" key="2">
    <source>
        <dbReference type="ARBA" id="ARBA00034301"/>
    </source>
</evidence>
<proteinExistence type="predicted"/>
<dbReference type="GO" id="GO:0016787">
    <property type="term" value="F:hydrolase activity"/>
    <property type="evidence" value="ECO:0007669"/>
    <property type="project" value="UniProtKB-KW"/>
</dbReference>
<dbReference type="InterPro" id="IPR036866">
    <property type="entry name" value="RibonucZ/Hydroxyglut_hydro"/>
</dbReference>
<keyword evidence="6" id="KW-1185">Reference proteome</keyword>
<evidence type="ECO:0000256" key="3">
    <source>
        <dbReference type="ARBA" id="ARBA00048505"/>
    </source>
</evidence>
<accession>W7YJL0</accession>
<dbReference type="Gene3D" id="3.60.15.10">
    <property type="entry name" value="Ribonuclease Z/Hydroxyacylglutathione hydrolase-like"/>
    <property type="match status" value="1"/>
</dbReference>
<name>W7YJL0_9BACL</name>
<dbReference type="CDD" id="cd07721">
    <property type="entry name" value="yflN-like_MBL-fold"/>
    <property type="match status" value="1"/>
</dbReference>
<evidence type="ECO:0000256" key="1">
    <source>
        <dbReference type="ARBA" id="ARBA00034221"/>
    </source>
</evidence>
<comment type="catalytic activity">
    <reaction evidence="1">
        <text>3',5'-cyclic CMP + H2O = CMP + H(+)</text>
        <dbReference type="Rhea" id="RHEA:72675"/>
        <dbReference type="ChEBI" id="CHEBI:15377"/>
        <dbReference type="ChEBI" id="CHEBI:15378"/>
        <dbReference type="ChEBI" id="CHEBI:58003"/>
        <dbReference type="ChEBI" id="CHEBI:60377"/>
    </reaction>
    <physiologicalReaction direction="left-to-right" evidence="1">
        <dbReference type="Rhea" id="RHEA:72676"/>
    </physiologicalReaction>
</comment>
<evidence type="ECO:0000313" key="6">
    <source>
        <dbReference type="Proteomes" id="UP000019364"/>
    </source>
</evidence>
<reference evidence="5 6" key="1">
    <citation type="journal article" date="2014" name="Genome Announc.">
        <title>Draft Genome Sequence of Paenibacillus pini JCM 16418T, Isolated from the Rhizosphere of Pine Tree.</title>
        <authorList>
            <person name="Yuki M."/>
            <person name="Oshima K."/>
            <person name="Suda W."/>
            <person name="Oshida Y."/>
            <person name="Kitamura K."/>
            <person name="Iida Y."/>
            <person name="Hattori M."/>
            <person name="Ohkuma M."/>
        </authorList>
    </citation>
    <scope>NUCLEOTIDE SEQUENCE [LARGE SCALE GENOMIC DNA]</scope>
    <source>
        <strain evidence="5 6">JCM 16418</strain>
    </source>
</reference>
<dbReference type="RefSeq" id="WP_306304764.1">
    <property type="nucleotide sequence ID" value="NZ_BAVZ01000004.1"/>
</dbReference>
<dbReference type="EMBL" id="BAVZ01000004">
    <property type="protein sequence ID" value="GAF07863.1"/>
    <property type="molecule type" value="Genomic_DNA"/>
</dbReference>
<protein>
    <submittedName>
        <fullName evidence="5">Metal-dependent hydrolase</fullName>
    </submittedName>
</protein>
<comment type="caution">
    <text evidence="5">The sequence shown here is derived from an EMBL/GenBank/DDBJ whole genome shotgun (WGS) entry which is preliminary data.</text>
</comment>
<dbReference type="STRING" id="1236976.JCM16418_1895"/>
<dbReference type="PANTHER" id="PTHR42951">
    <property type="entry name" value="METALLO-BETA-LACTAMASE DOMAIN-CONTAINING"/>
    <property type="match status" value="1"/>
</dbReference>
<organism evidence="5 6">
    <name type="scientific">Paenibacillus pini JCM 16418</name>
    <dbReference type="NCBI Taxonomy" id="1236976"/>
    <lineage>
        <taxon>Bacteria</taxon>
        <taxon>Bacillati</taxon>
        <taxon>Bacillota</taxon>
        <taxon>Bacilli</taxon>
        <taxon>Bacillales</taxon>
        <taxon>Paenibacillaceae</taxon>
        <taxon>Paenibacillus</taxon>
    </lineage>
</organism>
<dbReference type="AlphaFoldDB" id="W7YJL0"/>